<accession>A0A2J7REY9</accession>
<keyword evidence="1" id="KW-1133">Transmembrane helix</keyword>
<reference evidence="2 3" key="1">
    <citation type="submission" date="2017-12" db="EMBL/GenBank/DDBJ databases">
        <title>Hemimetabolous genomes reveal molecular basis of termite eusociality.</title>
        <authorList>
            <person name="Harrison M.C."/>
            <person name="Jongepier E."/>
            <person name="Robertson H.M."/>
            <person name="Arning N."/>
            <person name="Bitard-Feildel T."/>
            <person name="Chao H."/>
            <person name="Childers C.P."/>
            <person name="Dinh H."/>
            <person name="Doddapaneni H."/>
            <person name="Dugan S."/>
            <person name="Gowin J."/>
            <person name="Greiner C."/>
            <person name="Han Y."/>
            <person name="Hu H."/>
            <person name="Hughes D.S.T."/>
            <person name="Huylmans A.-K."/>
            <person name="Kemena C."/>
            <person name="Kremer L.P.M."/>
            <person name="Lee S.L."/>
            <person name="Lopez-Ezquerra A."/>
            <person name="Mallet L."/>
            <person name="Monroy-Kuhn J.M."/>
            <person name="Moser A."/>
            <person name="Murali S.C."/>
            <person name="Muzny D.M."/>
            <person name="Otani S."/>
            <person name="Piulachs M.-D."/>
            <person name="Poelchau M."/>
            <person name="Qu J."/>
            <person name="Schaub F."/>
            <person name="Wada-Katsumata A."/>
            <person name="Worley K.C."/>
            <person name="Xie Q."/>
            <person name="Ylla G."/>
            <person name="Poulsen M."/>
            <person name="Gibbs R.A."/>
            <person name="Schal C."/>
            <person name="Richards S."/>
            <person name="Belles X."/>
            <person name="Korb J."/>
            <person name="Bornberg-Bauer E."/>
        </authorList>
    </citation>
    <scope>NUCLEOTIDE SEQUENCE [LARGE SCALE GENOMIC DNA]</scope>
    <source>
        <tissue evidence="2">Whole body</tissue>
    </source>
</reference>
<dbReference type="AlphaFoldDB" id="A0A2J7REY9"/>
<evidence type="ECO:0000313" key="2">
    <source>
        <dbReference type="EMBL" id="PNF39405.1"/>
    </source>
</evidence>
<organism evidence="2 3">
    <name type="scientific">Cryptotermes secundus</name>
    <dbReference type="NCBI Taxonomy" id="105785"/>
    <lineage>
        <taxon>Eukaryota</taxon>
        <taxon>Metazoa</taxon>
        <taxon>Ecdysozoa</taxon>
        <taxon>Arthropoda</taxon>
        <taxon>Hexapoda</taxon>
        <taxon>Insecta</taxon>
        <taxon>Pterygota</taxon>
        <taxon>Neoptera</taxon>
        <taxon>Polyneoptera</taxon>
        <taxon>Dictyoptera</taxon>
        <taxon>Blattodea</taxon>
        <taxon>Blattoidea</taxon>
        <taxon>Termitoidae</taxon>
        <taxon>Kalotermitidae</taxon>
        <taxon>Cryptotermitinae</taxon>
        <taxon>Cryptotermes</taxon>
    </lineage>
</organism>
<feature type="transmembrane region" description="Helical" evidence="1">
    <location>
        <begin position="20"/>
        <end position="44"/>
    </location>
</feature>
<keyword evidence="1" id="KW-0812">Transmembrane</keyword>
<keyword evidence="1" id="KW-0472">Membrane</keyword>
<dbReference type="EMBL" id="NEVH01004420">
    <property type="protein sequence ID" value="PNF39405.1"/>
    <property type="molecule type" value="Genomic_DNA"/>
</dbReference>
<dbReference type="Proteomes" id="UP000235965">
    <property type="component" value="Unassembled WGS sequence"/>
</dbReference>
<dbReference type="InParanoid" id="A0A2J7REY9"/>
<proteinExistence type="predicted"/>
<keyword evidence="3" id="KW-1185">Reference proteome</keyword>
<evidence type="ECO:0000313" key="3">
    <source>
        <dbReference type="Proteomes" id="UP000235965"/>
    </source>
</evidence>
<evidence type="ECO:0000256" key="1">
    <source>
        <dbReference type="SAM" id="Phobius"/>
    </source>
</evidence>
<sequence>MFLQITLKTEYLIAHVTVKWPIIAMYALVTLVSVQITLLSECLLAHVTGKWPFPAMYALVTLQMTLNTE</sequence>
<comment type="caution">
    <text evidence="2">The sequence shown here is derived from an EMBL/GenBank/DDBJ whole genome shotgun (WGS) entry which is preliminary data.</text>
</comment>
<gene>
    <name evidence="2" type="ORF">B7P43_G13100</name>
</gene>
<name>A0A2J7REY9_9NEOP</name>
<protein>
    <submittedName>
        <fullName evidence="2">Uncharacterized protein</fullName>
    </submittedName>
</protein>